<dbReference type="Gene3D" id="2.30.40.10">
    <property type="entry name" value="Urease, subunit C, domain 1"/>
    <property type="match status" value="1"/>
</dbReference>
<evidence type="ECO:0000313" key="4">
    <source>
        <dbReference type="Proteomes" id="UP001595379"/>
    </source>
</evidence>
<comment type="caution">
    <text evidence="3">The sequence shown here is derived from an EMBL/GenBank/DDBJ whole genome shotgun (WGS) entry which is preliminary data.</text>
</comment>
<feature type="domain" description="Amidohydrolase-related" evidence="2">
    <location>
        <begin position="318"/>
        <end position="672"/>
    </location>
</feature>
<dbReference type="Pfam" id="PF01979">
    <property type="entry name" value="Amidohydro_1"/>
    <property type="match status" value="1"/>
</dbReference>
<dbReference type="InterPro" id="IPR051781">
    <property type="entry name" value="Metallo-dep_Hydrolase"/>
</dbReference>
<dbReference type="PANTHER" id="PTHR43135:SF3">
    <property type="entry name" value="ALPHA-D-RIBOSE 1-METHYLPHOSPHONATE 5-TRIPHOSPHATE DIPHOSPHATASE"/>
    <property type="match status" value="1"/>
</dbReference>
<feature type="compositionally biased region" description="Low complexity" evidence="1">
    <location>
        <begin position="33"/>
        <end position="47"/>
    </location>
</feature>
<keyword evidence="4" id="KW-1185">Reference proteome</keyword>
<dbReference type="EMBL" id="JBHRSV010000028">
    <property type="protein sequence ID" value="MFC2927021.1"/>
    <property type="molecule type" value="Genomic_DNA"/>
</dbReference>
<feature type="region of interest" description="Disordered" evidence="1">
    <location>
        <begin position="24"/>
        <end position="47"/>
    </location>
</feature>
<evidence type="ECO:0000256" key="1">
    <source>
        <dbReference type="SAM" id="MobiDB-lite"/>
    </source>
</evidence>
<dbReference type="PROSITE" id="PS51257">
    <property type="entry name" value="PROKAR_LIPOPROTEIN"/>
    <property type="match status" value="1"/>
</dbReference>
<dbReference type="InterPro" id="IPR011059">
    <property type="entry name" value="Metal-dep_hydrolase_composite"/>
</dbReference>
<dbReference type="SUPFAM" id="SSF51556">
    <property type="entry name" value="Metallo-dependent hydrolases"/>
    <property type="match status" value="1"/>
</dbReference>
<protein>
    <submittedName>
        <fullName evidence="3">Amidohydrolase family protein</fullName>
    </submittedName>
</protein>
<evidence type="ECO:0000259" key="2">
    <source>
        <dbReference type="Pfam" id="PF01979"/>
    </source>
</evidence>
<dbReference type="SUPFAM" id="SSF51338">
    <property type="entry name" value="Composite domain of metallo-dependent hydrolases"/>
    <property type="match status" value="2"/>
</dbReference>
<evidence type="ECO:0000313" key="3">
    <source>
        <dbReference type="EMBL" id="MFC2927021.1"/>
    </source>
</evidence>
<proteinExistence type="predicted"/>
<accession>A0ABV6ZZR8</accession>
<reference evidence="4" key="1">
    <citation type="journal article" date="2019" name="Int. J. Syst. Evol. Microbiol.">
        <title>The Global Catalogue of Microorganisms (GCM) 10K type strain sequencing project: providing services to taxonomists for standard genome sequencing and annotation.</title>
        <authorList>
            <consortium name="The Broad Institute Genomics Platform"/>
            <consortium name="The Broad Institute Genome Sequencing Center for Infectious Disease"/>
            <person name="Wu L."/>
            <person name="Ma J."/>
        </authorList>
    </citation>
    <scope>NUCLEOTIDE SEQUENCE [LARGE SCALE GENOMIC DNA]</scope>
    <source>
        <strain evidence="4">KCTC 52487</strain>
    </source>
</reference>
<dbReference type="Gene3D" id="3.30.110.90">
    <property type="entry name" value="Amidohydrolase"/>
    <property type="match status" value="1"/>
</dbReference>
<dbReference type="RefSeq" id="WP_343163012.1">
    <property type="nucleotide sequence ID" value="NZ_JBHRSV010000028.1"/>
</dbReference>
<gene>
    <name evidence="3" type="ORF">ACFOOR_12970</name>
</gene>
<dbReference type="InterPro" id="IPR032466">
    <property type="entry name" value="Metal_Hydrolase"/>
</dbReference>
<dbReference type="Gene3D" id="3.40.50.10910">
    <property type="entry name" value="Amidohydrolase"/>
    <property type="match status" value="1"/>
</dbReference>
<dbReference type="InterPro" id="IPR006680">
    <property type="entry name" value="Amidohydro-rel"/>
</dbReference>
<dbReference type="Proteomes" id="UP001595379">
    <property type="component" value="Unassembled WGS sequence"/>
</dbReference>
<organism evidence="3 4">
    <name type="scientific">Hyphobacterium vulgare</name>
    <dbReference type="NCBI Taxonomy" id="1736751"/>
    <lineage>
        <taxon>Bacteria</taxon>
        <taxon>Pseudomonadati</taxon>
        <taxon>Pseudomonadota</taxon>
        <taxon>Alphaproteobacteria</taxon>
        <taxon>Maricaulales</taxon>
        <taxon>Maricaulaceae</taxon>
        <taxon>Hyphobacterium</taxon>
    </lineage>
</organism>
<sequence>MHRSVASALTGFLVLGLAACGQQPASSSEPAVSETPSATAETSAPESSEFTVLVGGVEIGGMTVTHTDDGYTVDYEYRNNGRGPTLAEDVGLDAAGLPTRWTIEGATTFGNPVDESFELIDSEASWTDSTGSNQVIPAEPAFYVPNDTSPYWLAIAARALMEVEDATLPALPGGTLSLTEIDRVTVSNGETSRDAVVYALSGISLNPTYFMMDGRAFVALITPGFTVIEAGYEGEDERLRGLAAQYGASRFAEITSRVAHTYDGPVRIRNVRVFDPATEALGEPVSVVFEGNRITAIEAADAASAPGETVIDGDGGSLIPGLTDMHAHLGEQGAILNIAAGVTSVRDMGNNDEVLAALIGRIESGEIAGPRVTRSGFIEGRSPFSSNNGSLVETEEQAVAAVEAYAATGEYFQIKIYNSMNPAFVPAMIEAAHAAGLRVAGHVPAFTNADAMIAAGYDELTHINQIMLGWVLAPDEDTRTLLRLTALRRLPALDLQSAPVQSTLDAMAERGVAHDPTLAIHEALLLSRNGEVSPGTVDYIDHMPVDQQRSARSAWADIATPEDDANYRGAFEQIIETARMMHERGIFLVPGTDMGGSFTLHRELELYQLVGMTPGEILAWAGQGMADYLGRGDELGSIEPGKLADFFLVPGDPTEDLRAIKTISMVVADGRVYFPTEIYPEFGITPFTGVPEVATAQ</sequence>
<dbReference type="PANTHER" id="PTHR43135">
    <property type="entry name" value="ALPHA-D-RIBOSE 1-METHYLPHOSPHONATE 5-TRIPHOSPHATE DIPHOSPHATASE"/>
    <property type="match status" value="1"/>
</dbReference>
<dbReference type="Gene3D" id="1.20.58.520">
    <property type="entry name" value="Amidohydrolase"/>
    <property type="match status" value="1"/>
</dbReference>
<name>A0ABV6ZZR8_9PROT</name>